<dbReference type="EMBL" id="KZ559147">
    <property type="protein sequence ID" value="PLB36875.1"/>
    <property type="molecule type" value="Genomic_DNA"/>
</dbReference>
<reference evidence="2 3" key="1">
    <citation type="submission" date="2017-12" db="EMBL/GenBank/DDBJ databases">
        <authorList>
            <consortium name="DOE Joint Genome Institute"/>
            <person name="Haridas S."/>
            <person name="Kjaerbolling I."/>
            <person name="Vesth T.C."/>
            <person name="Frisvad J.C."/>
            <person name="Nybo J.L."/>
            <person name="Theobald S."/>
            <person name="Kuo A."/>
            <person name="Bowyer P."/>
            <person name="Matsuda Y."/>
            <person name="Mondo S."/>
            <person name="Lyhne E.K."/>
            <person name="Kogle M.E."/>
            <person name="Clum A."/>
            <person name="Lipzen A."/>
            <person name="Salamov A."/>
            <person name="Ngan C.Y."/>
            <person name="Daum C."/>
            <person name="Chiniquy J."/>
            <person name="Barry K."/>
            <person name="LaButti K."/>
            <person name="Simmons B.A."/>
            <person name="Magnuson J.K."/>
            <person name="Mortensen U.H."/>
            <person name="Larsen T.O."/>
            <person name="Grigoriev I.V."/>
            <person name="Baker S.E."/>
            <person name="Andersen M.R."/>
            <person name="Nordberg H.P."/>
            <person name="Cantor M.N."/>
            <person name="Hua S.X."/>
        </authorList>
    </citation>
    <scope>NUCLEOTIDE SEQUENCE [LARGE SCALE GENOMIC DNA]</scope>
    <source>
        <strain evidence="2 3">CBS 102.13</strain>
    </source>
</reference>
<evidence type="ECO:0000256" key="1">
    <source>
        <dbReference type="SAM" id="Phobius"/>
    </source>
</evidence>
<accession>A0A2I2F8C4</accession>
<evidence type="ECO:0000313" key="2">
    <source>
        <dbReference type="EMBL" id="PLB36875.1"/>
    </source>
</evidence>
<dbReference type="Pfam" id="PF11885">
    <property type="entry name" value="DUF3405"/>
    <property type="match status" value="1"/>
</dbReference>
<keyword evidence="3" id="KW-1185">Reference proteome</keyword>
<dbReference type="AlphaFoldDB" id="A0A2I2F8C4"/>
<protein>
    <submittedName>
        <fullName evidence="2">Uncharacterized protein</fullName>
    </submittedName>
</protein>
<keyword evidence="1" id="KW-1133">Transmembrane helix</keyword>
<dbReference type="GeneID" id="36520251"/>
<dbReference type="STRING" id="41067.A0A2I2F8C4"/>
<dbReference type="Proteomes" id="UP000234585">
    <property type="component" value="Unassembled WGS sequence"/>
</dbReference>
<keyword evidence="1" id="KW-0472">Membrane</keyword>
<dbReference type="OrthoDB" id="3353407at2759"/>
<sequence length="674" mass="77926">MSIKGSHDFLPLPLWARKVRSNRRYTRLLAIMLASAAVFWALVMLSRPHPVATQSLPDPQVAYREETQTFPRQFQGFHSTLDRLKTFEDFDNPKVYDDPRYQKHGTGPTPKIFLPYPDYESLDYQNKHRGEFTACMGPRGKLLNESMDDQVGVYAGLPNGFPQPQFGSYELLGIDGRISYDRYLRYGPYGLGEKDENVKNWVRPEPVDWENVDWGRLQLECIGHNSDRFGLESLYQESSKPTTPKNAELAPLPRSVVLIRTYTGHEYTENEKQSIRAMITELGLQSGGEYEVVLFVHVKDWDVALDSDDTLQTLLEENIPREFWGITEFWNVPTVSARYPLLDPGVIDVHFSQWLSVQHFMLDNQQFEYFWNWEIDSRMTGHHYEFTEQVAAFGRKQPRKGIWERNERFYVPEYHGDYDTKFRQLVSTQATPGIWGPMPIADFEGGKVQPMGPWPPVNDEADDQFEWGVGEDADYMGFLPAFNPRFTDWVIRNQVYGYLGEDTPRRATLITHSRLSRRLLMAMDEENLQGRHMGSEIFPASTALLHGFKGVSVPHPIFSDQKMPGKRADRWFNSGVDGKAGNNRDSPFSWGRESRFEWVSWYYRANLPGLLYWNFLGWKKEGTGGQKYENTHGRVVLPSILFHPIKDVHPDSDSTHYKFDADLGVEARPDEISL</sequence>
<dbReference type="RefSeq" id="XP_024670887.1">
    <property type="nucleotide sequence ID" value="XM_024813091.1"/>
</dbReference>
<name>A0A2I2F8C4_ASPCN</name>
<dbReference type="InterPro" id="IPR021822">
    <property type="entry name" value="DUF3405"/>
</dbReference>
<proteinExistence type="predicted"/>
<gene>
    <name evidence="2" type="ORF">BDW47DRAFT_107841</name>
</gene>
<organism evidence="2 3">
    <name type="scientific">Aspergillus candidus</name>
    <dbReference type="NCBI Taxonomy" id="41067"/>
    <lineage>
        <taxon>Eukaryota</taxon>
        <taxon>Fungi</taxon>
        <taxon>Dikarya</taxon>
        <taxon>Ascomycota</taxon>
        <taxon>Pezizomycotina</taxon>
        <taxon>Eurotiomycetes</taxon>
        <taxon>Eurotiomycetidae</taxon>
        <taxon>Eurotiales</taxon>
        <taxon>Aspergillaceae</taxon>
        <taxon>Aspergillus</taxon>
        <taxon>Aspergillus subgen. Circumdati</taxon>
    </lineage>
</organism>
<keyword evidence="1" id="KW-0812">Transmembrane</keyword>
<feature type="transmembrane region" description="Helical" evidence="1">
    <location>
        <begin position="25"/>
        <end position="45"/>
    </location>
</feature>
<dbReference type="PANTHER" id="PTHR36205">
    <property type="entry name" value="CHROMOSOME 19, WHOLE GENOME SHOTGUN SEQUENCE"/>
    <property type="match status" value="1"/>
</dbReference>
<dbReference type="PANTHER" id="PTHR36205:SF2">
    <property type="entry name" value="MAJOR FACILITATOR SUPERFAMILY TRANSPORTER"/>
    <property type="match status" value="1"/>
</dbReference>
<evidence type="ECO:0000313" key="3">
    <source>
        <dbReference type="Proteomes" id="UP000234585"/>
    </source>
</evidence>